<organism evidence="1">
    <name type="scientific">Arundo donax</name>
    <name type="common">Giant reed</name>
    <name type="synonym">Donax arundinaceus</name>
    <dbReference type="NCBI Taxonomy" id="35708"/>
    <lineage>
        <taxon>Eukaryota</taxon>
        <taxon>Viridiplantae</taxon>
        <taxon>Streptophyta</taxon>
        <taxon>Embryophyta</taxon>
        <taxon>Tracheophyta</taxon>
        <taxon>Spermatophyta</taxon>
        <taxon>Magnoliopsida</taxon>
        <taxon>Liliopsida</taxon>
        <taxon>Poales</taxon>
        <taxon>Poaceae</taxon>
        <taxon>PACMAD clade</taxon>
        <taxon>Arundinoideae</taxon>
        <taxon>Arundineae</taxon>
        <taxon>Arundo</taxon>
    </lineage>
</organism>
<dbReference type="AlphaFoldDB" id="A0A0A9EWA1"/>
<sequence length="75" mass="7940">MKSTSGAGGTSAGLQRSCVGVATVVVRSNSPARRPLVGSRGWNGSWVTDGLIRYNHVRRLWARGVVKEVPESCSA</sequence>
<name>A0A0A9EWA1_ARUDO</name>
<reference evidence="1" key="1">
    <citation type="submission" date="2014-09" db="EMBL/GenBank/DDBJ databases">
        <authorList>
            <person name="Magalhaes I.L.F."/>
            <person name="Oliveira U."/>
            <person name="Santos F.R."/>
            <person name="Vidigal T.H.D.A."/>
            <person name="Brescovit A.D."/>
            <person name="Santos A.J."/>
        </authorList>
    </citation>
    <scope>NUCLEOTIDE SEQUENCE</scope>
    <source>
        <tissue evidence="1">Shoot tissue taken approximately 20 cm above the soil surface</tissue>
    </source>
</reference>
<accession>A0A0A9EWA1</accession>
<protein>
    <submittedName>
        <fullName evidence="1">IDP248</fullName>
    </submittedName>
</protein>
<reference evidence="1" key="2">
    <citation type="journal article" date="2015" name="Data Brief">
        <title>Shoot transcriptome of the giant reed, Arundo donax.</title>
        <authorList>
            <person name="Barrero R.A."/>
            <person name="Guerrero F.D."/>
            <person name="Moolhuijzen P."/>
            <person name="Goolsby J.A."/>
            <person name="Tidwell J."/>
            <person name="Bellgard S.E."/>
            <person name="Bellgard M.I."/>
        </authorList>
    </citation>
    <scope>NUCLEOTIDE SEQUENCE</scope>
    <source>
        <tissue evidence="1">Shoot tissue taken approximately 20 cm above the soil surface</tissue>
    </source>
</reference>
<dbReference type="EMBL" id="GBRH01193514">
    <property type="protein sequence ID" value="JAE04382.1"/>
    <property type="molecule type" value="Transcribed_RNA"/>
</dbReference>
<proteinExistence type="predicted"/>
<evidence type="ECO:0000313" key="1">
    <source>
        <dbReference type="EMBL" id="JAE04382.1"/>
    </source>
</evidence>